<gene>
    <name evidence="1" type="ORF">SCLCIDRAFT_191156</name>
</gene>
<reference evidence="1 2" key="1">
    <citation type="submission" date="2014-04" db="EMBL/GenBank/DDBJ databases">
        <authorList>
            <consortium name="DOE Joint Genome Institute"/>
            <person name="Kuo A."/>
            <person name="Kohler A."/>
            <person name="Nagy L.G."/>
            <person name="Floudas D."/>
            <person name="Copeland A."/>
            <person name="Barry K.W."/>
            <person name="Cichocki N."/>
            <person name="Veneault-Fourrey C."/>
            <person name="LaButti K."/>
            <person name="Lindquist E.A."/>
            <person name="Lipzen A."/>
            <person name="Lundell T."/>
            <person name="Morin E."/>
            <person name="Murat C."/>
            <person name="Sun H."/>
            <person name="Tunlid A."/>
            <person name="Henrissat B."/>
            <person name="Grigoriev I.V."/>
            <person name="Hibbett D.S."/>
            <person name="Martin F."/>
            <person name="Nordberg H.P."/>
            <person name="Cantor M.N."/>
            <person name="Hua S.X."/>
        </authorList>
    </citation>
    <scope>NUCLEOTIDE SEQUENCE [LARGE SCALE GENOMIC DNA]</scope>
    <source>
        <strain evidence="1 2">Foug A</strain>
    </source>
</reference>
<evidence type="ECO:0000313" key="2">
    <source>
        <dbReference type="Proteomes" id="UP000053989"/>
    </source>
</evidence>
<protein>
    <submittedName>
        <fullName evidence="1">Uncharacterized protein</fullName>
    </submittedName>
</protein>
<dbReference type="HOGENOM" id="CLU_1670422_0_0_1"/>
<dbReference type="Proteomes" id="UP000053989">
    <property type="component" value="Unassembled WGS sequence"/>
</dbReference>
<name>A0A0C3DKZ1_9AGAM</name>
<evidence type="ECO:0000313" key="1">
    <source>
        <dbReference type="EMBL" id="KIM56959.1"/>
    </source>
</evidence>
<keyword evidence="2" id="KW-1185">Reference proteome</keyword>
<proteinExistence type="predicted"/>
<accession>A0A0C3DKZ1</accession>
<reference evidence="2" key="2">
    <citation type="submission" date="2015-01" db="EMBL/GenBank/DDBJ databases">
        <title>Evolutionary Origins and Diversification of the Mycorrhizal Mutualists.</title>
        <authorList>
            <consortium name="DOE Joint Genome Institute"/>
            <consortium name="Mycorrhizal Genomics Consortium"/>
            <person name="Kohler A."/>
            <person name="Kuo A."/>
            <person name="Nagy L.G."/>
            <person name="Floudas D."/>
            <person name="Copeland A."/>
            <person name="Barry K.W."/>
            <person name="Cichocki N."/>
            <person name="Veneault-Fourrey C."/>
            <person name="LaButti K."/>
            <person name="Lindquist E.A."/>
            <person name="Lipzen A."/>
            <person name="Lundell T."/>
            <person name="Morin E."/>
            <person name="Murat C."/>
            <person name="Riley R."/>
            <person name="Ohm R."/>
            <person name="Sun H."/>
            <person name="Tunlid A."/>
            <person name="Henrissat B."/>
            <person name="Grigoriev I.V."/>
            <person name="Hibbett D.S."/>
            <person name="Martin F."/>
        </authorList>
    </citation>
    <scope>NUCLEOTIDE SEQUENCE [LARGE SCALE GENOMIC DNA]</scope>
    <source>
        <strain evidence="2">Foug A</strain>
    </source>
</reference>
<organism evidence="1 2">
    <name type="scientific">Scleroderma citrinum Foug A</name>
    <dbReference type="NCBI Taxonomy" id="1036808"/>
    <lineage>
        <taxon>Eukaryota</taxon>
        <taxon>Fungi</taxon>
        <taxon>Dikarya</taxon>
        <taxon>Basidiomycota</taxon>
        <taxon>Agaricomycotina</taxon>
        <taxon>Agaricomycetes</taxon>
        <taxon>Agaricomycetidae</taxon>
        <taxon>Boletales</taxon>
        <taxon>Sclerodermatineae</taxon>
        <taxon>Sclerodermataceae</taxon>
        <taxon>Scleroderma</taxon>
    </lineage>
</organism>
<dbReference type="AlphaFoldDB" id="A0A0C3DKZ1"/>
<dbReference type="EMBL" id="KN822107">
    <property type="protein sequence ID" value="KIM56959.1"/>
    <property type="molecule type" value="Genomic_DNA"/>
</dbReference>
<dbReference type="InParanoid" id="A0A0C3DKZ1"/>
<sequence length="158" mass="17918">MLGPYLPAQRNRSLTIDPADMPVTSVSSSSSTRPLLGVVPQLPHFQCLLEIFEATTGQRLFLDLSTSFRTSPLPDLLDLLHPPWGLDHHHNFLISILLSTSGRRSTLRYSRRMDETEHPQFWQISTTCLCMVGAPVFIIKGDLSSFTCRNLMRVPKYY</sequence>